<reference evidence="2 3" key="1">
    <citation type="submission" date="2016-02" db="EMBL/GenBank/DDBJ databases">
        <title>Ulvibacter sp. LPB0005, isolated from Thais luteostoma.</title>
        <authorList>
            <person name="Shin S.-K."/>
            <person name="Yi H."/>
        </authorList>
    </citation>
    <scope>NUCLEOTIDE SEQUENCE [LARGE SCALE GENOMIC DNA]</scope>
    <source>
        <strain evidence="2 3">LPB0005</strain>
    </source>
</reference>
<accession>A0A167ES39</accession>
<gene>
    <name evidence="2" type="ORF">ULVI_14555</name>
</gene>
<name>A0A167ES39_9FLAO</name>
<dbReference type="STRING" id="1763537.ULVI_14555"/>
<keyword evidence="3" id="KW-1185">Reference proteome</keyword>
<dbReference type="EMBL" id="LRXL01000053">
    <property type="protein sequence ID" value="OAB75830.1"/>
    <property type="molecule type" value="Genomic_DNA"/>
</dbReference>
<protein>
    <submittedName>
        <fullName evidence="2">Cytochrome C</fullName>
    </submittedName>
</protein>
<comment type="caution">
    <text evidence="2">The sequence shown here is derived from an EMBL/GenBank/DDBJ whole genome shotgun (WGS) entry which is preliminary data.</text>
</comment>
<dbReference type="SMART" id="SM01235">
    <property type="entry name" value="Haem_bd"/>
    <property type="match status" value="1"/>
</dbReference>
<evidence type="ECO:0000259" key="1">
    <source>
        <dbReference type="SMART" id="SM01235"/>
    </source>
</evidence>
<dbReference type="InterPro" id="IPR025992">
    <property type="entry name" value="Haem-bd"/>
</dbReference>
<dbReference type="Pfam" id="PF14376">
    <property type="entry name" value="Haem_bd"/>
    <property type="match status" value="1"/>
</dbReference>
<evidence type="ECO:0000313" key="3">
    <source>
        <dbReference type="Proteomes" id="UP000077013"/>
    </source>
</evidence>
<organism evidence="2 3">
    <name type="scientific">Cochleicola gelatinilyticus</name>
    <dbReference type="NCBI Taxonomy" id="1763537"/>
    <lineage>
        <taxon>Bacteria</taxon>
        <taxon>Pseudomonadati</taxon>
        <taxon>Bacteroidota</taxon>
        <taxon>Flavobacteriia</taxon>
        <taxon>Flavobacteriales</taxon>
        <taxon>Flavobacteriaceae</taxon>
        <taxon>Cochleicola</taxon>
    </lineage>
</organism>
<dbReference type="AlphaFoldDB" id="A0A167ES39"/>
<feature type="domain" description="Haem-binding" evidence="1">
    <location>
        <begin position="12"/>
        <end position="145"/>
    </location>
</feature>
<proteinExistence type="predicted"/>
<sequence length="157" mass="18260">MKIIKFLLVLALVALVVIQFIRPEKNNGGYETVLAFEKETKPSVKVAAILKETCYDCHSDQTQYPWYAEIAPISFWLDEHIEHGKGHFNVSAWDTYSVKKKDHKLEELIEMVEDGEMPLDSYTWMHDDLSEENKKLILQWAGLARLQYKDKLQVSSK</sequence>
<dbReference type="Proteomes" id="UP000077013">
    <property type="component" value="Unassembled WGS sequence"/>
</dbReference>
<evidence type="ECO:0000313" key="2">
    <source>
        <dbReference type="EMBL" id="OAB75830.1"/>
    </source>
</evidence>